<evidence type="ECO:0000256" key="1">
    <source>
        <dbReference type="ARBA" id="ARBA00001445"/>
    </source>
</evidence>
<sequence length="790" mass="84640">MADSAWSAPAYVEAALLEPGDWSAQWITPATGGGIFDPAPVLGTRFDVSDGLVDARLRITALGIFEARINGALVSEDHFAPGWSSYDHRLRYQNYDVTALLQPGENDLEALLGNGWYRGRIASFSLHRGHPYGEKLALLAQLELTFADGRRETIGSDGGWSAGGSRVLANDFYDGQTTDLHLPVRPARDGAVTVVPSPGVELVAPVAPAVRETQTVPAVSTTLTASGRLLVDFGQNVVGWVRLRVRGEAGQRVSVRHAEVLENGELSLRPLRSAKVTDTYILAGTGDAGAAWDAAGGVAGVAGAAGAAGVASVAAELGELLEPNLVFHGFRYIDIDGLNAAEDPATELLSVEAVVLGSDLERTGWFETSSVELNQLHQNVVWGMRGNFLDVPTDCPQRDERLGWTGDIQVFAPTATSLFDVSGFLSSWLADLAADQLPDGTVPAVIPRVFLEEKPLAGWGDAAVIVPWALYEAYGDRAILERQYPSMTRWHDRVTADTTDNLWLGGDQLGDWLDPLAPPDAPAKAQADPDVVASAYYARSIDLLARVAAVLGRHDEAERYERLATGIRAAFNREFVSPEGIVRSDCQTVYALAIRWRLITDADVLALAGQRLRELVDERNFTVATGFLGTPVILDALLDAGQLDAAYAMVLGHEHPSWLYSVDLGATTVWERWDSLLPDGSVNPGEMTSFNHYAFGAVADWMHRVIGGLTPTSPGYRDVSIAPRLGGDLTSASISHLSPFGLIAADWCLNGGVFALALTVPVGVTAAVTLPSGEHHRVTHGEHVFTCDVP</sequence>
<dbReference type="Pfam" id="PF08531">
    <property type="entry name" value="Bac_rhamnosid_N"/>
    <property type="match status" value="1"/>
</dbReference>
<feature type="domain" description="Alpha-L-rhamnosidase six-hairpin glycosidase" evidence="6">
    <location>
        <begin position="361"/>
        <end position="706"/>
    </location>
</feature>
<evidence type="ECO:0000259" key="5">
    <source>
        <dbReference type="Pfam" id="PF08531"/>
    </source>
</evidence>
<evidence type="ECO:0000259" key="6">
    <source>
        <dbReference type="Pfam" id="PF17389"/>
    </source>
</evidence>
<reference evidence="8 9" key="1">
    <citation type="journal article" date="2014" name="Int. J. Syst. Evol. Microbiol.">
        <title>Complete genome sequence of Corynebacterium casei LMG S-19264T (=DSM 44701T), isolated from a smear-ripened cheese.</title>
        <authorList>
            <consortium name="US DOE Joint Genome Institute (JGI-PGF)"/>
            <person name="Walter F."/>
            <person name="Albersmeier A."/>
            <person name="Kalinowski J."/>
            <person name="Ruckert C."/>
        </authorList>
    </citation>
    <scope>NUCLEOTIDE SEQUENCE [LARGE SCALE GENOMIC DNA]</scope>
    <source>
        <strain evidence="8 9">CGMCC 1.12976</strain>
    </source>
</reference>
<dbReference type="InterPro" id="IPR035398">
    <property type="entry name" value="Bac_rhamnosid_C"/>
</dbReference>
<evidence type="ECO:0000259" key="4">
    <source>
        <dbReference type="Pfam" id="PF05592"/>
    </source>
</evidence>
<feature type="domain" description="Bacterial alpha-L-rhamnosidase N-terminal" evidence="5">
    <location>
        <begin position="54"/>
        <end position="182"/>
    </location>
</feature>
<dbReference type="EMBL" id="BMGP01000006">
    <property type="protein sequence ID" value="GGF37732.1"/>
    <property type="molecule type" value="Genomic_DNA"/>
</dbReference>
<protein>
    <recommendedName>
        <fullName evidence="2">alpha-L-rhamnosidase</fullName>
        <ecNumber evidence="2">3.2.1.40</ecNumber>
    </recommendedName>
</protein>
<dbReference type="PANTHER" id="PTHR33307:SF6">
    <property type="entry name" value="ALPHA-RHAMNOSIDASE (EUROFUNG)-RELATED"/>
    <property type="match status" value="1"/>
</dbReference>
<dbReference type="GO" id="GO:0005975">
    <property type="term" value="P:carbohydrate metabolic process"/>
    <property type="evidence" value="ECO:0007669"/>
    <property type="project" value="InterPro"/>
</dbReference>
<gene>
    <name evidence="8" type="ORF">GCM10011399_33350</name>
</gene>
<organism evidence="8 9">
    <name type="scientific">Subtercola lobariae</name>
    <dbReference type="NCBI Taxonomy" id="1588641"/>
    <lineage>
        <taxon>Bacteria</taxon>
        <taxon>Bacillati</taxon>
        <taxon>Actinomycetota</taxon>
        <taxon>Actinomycetes</taxon>
        <taxon>Micrococcales</taxon>
        <taxon>Microbacteriaceae</taxon>
        <taxon>Subtercola</taxon>
    </lineage>
</organism>
<dbReference type="InterPro" id="IPR013737">
    <property type="entry name" value="Bac_rhamnosid_N"/>
</dbReference>
<evidence type="ECO:0000313" key="9">
    <source>
        <dbReference type="Proteomes" id="UP000598775"/>
    </source>
</evidence>
<dbReference type="PIRSF" id="PIRSF010631">
    <property type="entry name" value="A-rhamnsds"/>
    <property type="match status" value="1"/>
</dbReference>
<dbReference type="Pfam" id="PF05592">
    <property type="entry name" value="Bac_rhamnosid"/>
    <property type="match status" value="1"/>
</dbReference>
<evidence type="ECO:0000313" key="8">
    <source>
        <dbReference type="EMBL" id="GGF37732.1"/>
    </source>
</evidence>
<evidence type="ECO:0000256" key="2">
    <source>
        <dbReference type="ARBA" id="ARBA00012652"/>
    </source>
</evidence>
<comment type="catalytic activity">
    <reaction evidence="1">
        <text>Hydrolysis of terminal non-reducing alpha-L-rhamnose residues in alpha-L-rhamnosides.</text>
        <dbReference type="EC" id="3.2.1.40"/>
    </reaction>
</comment>
<dbReference type="GO" id="GO:0030596">
    <property type="term" value="F:alpha-L-rhamnosidase activity"/>
    <property type="evidence" value="ECO:0007669"/>
    <property type="project" value="UniProtKB-EC"/>
</dbReference>
<dbReference type="InterPro" id="IPR008928">
    <property type="entry name" value="6-hairpin_glycosidase_sf"/>
</dbReference>
<keyword evidence="9" id="KW-1185">Reference proteome</keyword>
<dbReference type="InterPro" id="IPR016007">
    <property type="entry name" value="Alpha_rhamnosid"/>
</dbReference>
<dbReference type="SUPFAM" id="SSF48208">
    <property type="entry name" value="Six-hairpin glycosidases"/>
    <property type="match status" value="1"/>
</dbReference>
<dbReference type="Pfam" id="PF17390">
    <property type="entry name" value="Bac_rhamnosid_C"/>
    <property type="match status" value="1"/>
</dbReference>
<dbReference type="Proteomes" id="UP000598775">
    <property type="component" value="Unassembled WGS sequence"/>
</dbReference>
<dbReference type="InterPro" id="IPR012341">
    <property type="entry name" value="6hp_glycosidase-like_sf"/>
</dbReference>
<dbReference type="Gene3D" id="1.50.10.10">
    <property type="match status" value="1"/>
</dbReference>
<evidence type="ECO:0000259" key="7">
    <source>
        <dbReference type="Pfam" id="PF17390"/>
    </source>
</evidence>
<accession>A0A917F096</accession>
<dbReference type="Pfam" id="PF17389">
    <property type="entry name" value="Bac_rhamnosid6H"/>
    <property type="match status" value="1"/>
</dbReference>
<dbReference type="Gene3D" id="2.60.420.10">
    <property type="entry name" value="Maltose phosphorylase, domain 3"/>
    <property type="match status" value="1"/>
</dbReference>
<feature type="domain" description="Alpha-L-rhamnosidase C-terminal" evidence="7">
    <location>
        <begin position="708"/>
        <end position="782"/>
    </location>
</feature>
<comment type="caution">
    <text evidence="8">The sequence shown here is derived from an EMBL/GenBank/DDBJ whole genome shotgun (WGS) entry which is preliminary data.</text>
</comment>
<dbReference type="AlphaFoldDB" id="A0A917F096"/>
<dbReference type="InterPro" id="IPR008902">
    <property type="entry name" value="Rhamnosid_concanavalin"/>
</dbReference>
<proteinExistence type="predicted"/>
<dbReference type="EC" id="3.2.1.40" evidence="2"/>
<evidence type="ECO:0000256" key="3">
    <source>
        <dbReference type="ARBA" id="ARBA00022801"/>
    </source>
</evidence>
<dbReference type="Gene3D" id="2.60.120.260">
    <property type="entry name" value="Galactose-binding domain-like"/>
    <property type="match status" value="2"/>
</dbReference>
<name>A0A917F096_9MICO</name>
<keyword evidence="3" id="KW-0378">Hydrolase</keyword>
<feature type="domain" description="Alpha-L-rhamnosidase concanavalin-like" evidence="4">
    <location>
        <begin position="224"/>
        <end position="354"/>
    </location>
</feature>
<dbReference type="InterPro" id="IPR035396">
    <property type="entry name" value="Bac_rhamnosid6H"/>
</dbReference>
<dbReference type="PANTHER" id="PTHR33307">
    <property type="entry name" value="ALPHA-RHAMNOSIDASE (EUROFUNG)"/>
    <property type="match status" value="1"/>
</dbReference>